<accession>A0A1G4AW40</accession>
<dbReference type="RefSeq" id="XP_022470543.1">
    <property type="nucleotide sequence ID" value="XM_022622953.1"/>
</dbReference>
<feature type="compositionally biased region" description="Polar residues" evidence="1">
    <location>
        <begin position="210"/>
        <end position="227"/>
    </location>
</feature>
<feature type="compositionally biased region" description="Low complexity" evidence="1">
    <location>
        <begin position="229"/>
        <end position="248"/>
    </location>
</feature>
<sequence>MNASRQRHPDYLVIFRPLFAQALAAPIRTLRLKTTIDGHFSLRCNRIPELRLLTTNEASPIRGRHSGALCRPRPAYLDLRARLVPPTCSPTPPDLDDASHSAFHIPPGPIMNGTQQTQDVVAQQPLQPAAANANANANANGSSTAAKKRKKDSLKPIITTETPPAPSFTYTGHYHLFILHHPHHYPSILSKSAAPGAARSSLRSVAGRSTGASNTDQASLSLSSPTGPVQVQIQSSSVRSSPSWHSGSRGQRPVSVPSTAPRSLSHTRSADRFRRTLRHRCQKTWKKSTTRRQTTNTWGSIQWDQRWYPTTWWLRIGRYRCRCTGKPLVRPEMDVWRAERQPKNGRLPHAANITGRQLLPPPTGTSAGATAAAAPPLHHHNHRCAALWKLEVHVLEILWWHVGNVGNVGMLGASTGAGAFLAPPLVERDMTVTVVDHGQRRLNWTD</sequence>
<reference evidence="2 3" key="1">
    <citation type="submission" date="2016-09" db="EMBL/GenBank/DDBJ databases">
        <authorList>
            <person name="Capua I."/>
            <person name="De Benedictis P."/>
            <person name="Joannis T."/>
            <person name="Lombin L.H."/>
            <person name="Cattoli G."/>
        </authorList>
    </citation>
    <scope>NUCLEOTIDE SEQUENCE [LARGE SCALE GENOMIC DNA]</scope>
    <source>
        <strain evidence="2 3">IMI 309357</strain>
    </source>
</reference>
<organism evidence="2 3">
    <name type="scientific">Colletotrichum orchidophilum</name>
    <dbReference type="NCBI Taxonomy" id="1209926"/>
    <lineage>
        <taxon>Eukaryota</taxon>
        <taxon>Fungi</taxon>
        <taxon>Dikarya</taxon>
        <taxon>Ascomycota</taxon>
        <taxon>Pezizomycotina</taxon>
        <taxon>Sordariomycetes</taxon>
        <taxon>Hypocreomycetidae</taxon>
        <taxon>Glomerellales</taxon>
        <taxon>Glomerellaceae</taxon>
        <taxon>Colletotrichum</taxon>
    </lineage>
</organism>
<dbReference type="OrthoDB" id="4851754at2759"/>
<comment type="caution">
    <text evidence="2">The sequence shown here is derived from an EMBL/GenBank/DDBJ whole genome shotgun (WGS) entry which is preliminary data.</text>
</comment>
<feature type="region of interest" description="Disordered" evidence="1">
    <location>
        <begin position="200"/>
        <end position="294"/>
    </location>
</feature>
<gene>
    <name evidence="2" type="ORF">CORC01_11328</name>
</gene>
<keyword evidence="3" id="KW-1185">Reference proteome</keyword>
<protein>
    <submittedName>
        <fullName evidence="2">Uncharacterized protein</fullName>
    </submittedName>
</protein>
<proteinExistence type="predicted"/>
<feature type="compositionally biased region" description="Low complexity" evidence="1">
    <location>
        <begin position="129"/>
        <end position="140"/>
    </location>
</feature>
<dbReference type="AlphaFoldDB" id="A0A1G4AW40"/>
<evidence type="ECO:0000256" key="1">
    <source>
        <dbReference type="SAM" id="MobiDB-lite"/>
    </source>
</evidence>
<evidence type="ECO:0000313" key="2">
    <source>
        <dbReference type="EMBL" id="OHE93378.1"/>
    </source>
</evidence>
<dbReference type="Proteomes" id="UP000176998">
    <property type="component" value="Unassembled WGS sequence"/>
</dbReference>
<dbReference type="GeneID" id="34564463"/>
<feature type="compositionally biased region" description="Basic residues" evidence="1">
    <location>
        <begin position="275"/>
        <end position="290"/>
    </location>
</feature>
<feature type="region of interest" description="Disordered" evidence="1">
    <location>
        <begin position="129"/>
        <end position="162"/>
    </location>
</feature>
<evidence type="ECO:0000313" key="3">
    <source>
        <dbReference type="Proteomes" id="UP000176998"/>
    </source>
</evidence>
<dbReference type="EMBL" id="MJBS01000121">
    <property type="protein sequence ID" value="OHE93378.1"/>
    <property type="molecule type" value="Genomic_DNA"/>
</dbReference>
<feature type="compositionally biased region" description="Polar residues" evidence="1">
    <location>
        <begin position="256"/>
        <end position="267"/>
    </location>
</feature>
<name>A0A1G4AW40_9PEZI</name>